<feature type="domain" description="Bcl-2 Bcl-2 homology region 1-3" evidence="8">
    <location>
        <begin position="102"/>
        <end position="203"/>
    </location>
</feature>
<keyword evidence="4" id="KW-0053">Apoptosis</keyword>
<keyword evidence="10" id="KW-1185">Reference proteome</keyword>
<sequence length="245" mass="28073">MPPRQRRVSFMVECSLKKGQNEVERKAKVNHSVTDLFRKFWNTAVNLKSCIYHPIPSTTPSEILLQTRTILQDYIYRKLQMKQCTTFRVKFKLSGDELSNTVVNVGETLERLYPKVYNNVSRKLSMTMSTPDVVKTALFTILNAIFSGDINWGKLLCMLAITSSFAIECIQQGHAEFLSDIIENVITYVSLHLSDWLLLQGGWHGFKRVHRSKTTMSPELVYIGGIIVLFFCITLLTFSLLIILK</sequence>
<dbReference type="SMART" id="SM00337">
    <property type="entry name" value="BCL"/>
    <property type="match status" value="1"/>
</dbReference>
<dbReference type="AlphaFoldDB" id="A0AAN8KID7"/>
<evidence type="ECO:0000259" key="8">
    <source>
        <dbReference type="SMART" id="SM00337"/>
    </source>
</evidence>
<dbReference type="EMBL" id="JAZGQO010000001">
    <property type="protein sequence ID" value="KAK6195578.1"/>
    <property type="molecule type" value="Genomic_DNA"/>
</dbReference>
<dbReference type="PROSITE" id="PS50062">
    <property type="entry name" value="BCL2_FAMILY"/>
    <property type="match status" value="1"/>
</dbReference>
<dbReference type="GO" id="GO:0051400">
    <property type="term" value="F:BH domain binding"/>
    <property type="evidence" value="ECO:0007669"/>
    <property type="project" value="TreeGrafter"/>
</dbReference>
<dbReference type="InterPro" id="IPR036834">
    <property type="entry name" value="Bcl-2-like_sf"/>
</dbReference>
<evidence type="ECO:0000256" key="1">
    <source>
        <dbReference type="ARBA" id="ARBA00004167"/>
    </source>
</evidence>
<gene>
    <name evidence="9" type="ORF">SNE40_000980</name>
</gene>
<evidence type="ECO:0000256" key="2">
    <source>
        <dbReference type="ARBA" id="ARBA00009458"/>
    </source>
</evidence>
<name>A0AAN8KID7_PATCE</name>
<evidence type="ECO:0000256" key="3">
    <source>
        <dbReference type="ARBA" id="ARBA00022692"/>
    </source>
</evidence>
<evidence type="ECO:0000313" key="9">
    <source>
        <dbReference type="EMBL" id="KAK6195578.1"/>
    </source>
</evidence>
<evidence type="ECO:0000256" key="6">
    <source>
        <dbReference type="ARBA" id="ARBA00023136"/>
    </source>
</evidence>
<dbReference type="GO" id="GO:0042981">
    <property type="term" value="P:regulation of apoptotic process"/>
    <property type="evidence" value="ECO:0007669"/>
    <property type="project" value="InterPro"/>
</dbReference>
<reference evidence="9 10" key="1">
    <citation type="submission" date="2024-01" db="EMBL/GenBank/DDBJ databases">
        <title>The genome of the rayed Mediterranean limpet Patella caerulea (Linnaeus, 1758).</title>
        <authorList>
            <person name="Anh-Thu Weber A."/>
            <person name="Halstead-Nussloch G."/>
        </authorList>
    </citation>
    <scope>NUCLEOTIDE SEQUENCE [LARGE SCALE GENOMIC DNA]</scope>
    <source>
        <strain evidence="9">AATW-2023a</strain>
        <tissue evidence="9">Whole specimen</tissue>
    </source>
</reference>
<comment type="similarity">
    <text evidence="2">Belongs to the Bcl-2 family.</text>
</comment>
<evidence type="ECO:0000256" key="4">
    <source>
        <dbReference type="ARBA" id="ARBA00022703"/>
    </source>
</evidence>
<dbReference type="SUPFAM" id="SSF56854">
    <property type="entry name" value="Bcl-2 inhibitors of programmed cell death"/>
    <property type="match status" value="1"/>
</dbReference>
<evidence type="ECO:0000256" key="5">
    <source>
        <dbReference type="ARBA" id="ARBA00022989"/>
    </source>
</evidence>
<protein>
    <recommendedName>
        <fullName evidence="8">Bcl-2 Bcl-2 homology region 1-3 domain-containing protein</fullName>
    </recommendedName>
</protein>
<feature type="transmembrane region" description="Helical" evidence="7">
    <location>
        <begin position="220"/>
        <end position="244"/>
    </location>
</feature>
<comment type="subcellular location">
    <subcellularLocation>
        <location evidence="1">Membrane</location>
        <topology evidence="1">Single-pass membrane protein</topology>
    </subcellularLocation>
</comment>
<dbReference type="InterPro" id="IPR046371">
    <property type="entry name" value="Bcl-2_BH1-3"/>
</dbReference>
<organism evidence="9 10">
    <name type="scientific">Patella caerulea</name>
    <name type="common">Rayed Mediterranean limpet</name>
    <dbReference type="NCBI Taxonomy" id="87958"/>
    <lineage>
        <taxon>Eukaryota</taxon>
        <taxon>Metazoa</taxon>
        <taxon>Spiralia</taxon>
        <taxon>Lophotrochozoa</taxon>
        <taxon>Mollusca</taxon>
        <taxon>Gastropoda</taxon>
        <taxon>Patellogastropoda</taxon>
        <taxon>Patelloidea</taxon>
        <taxon>Patellidae</taxon>
        <taxon>Patella</taxon>
    </lineage>
</organism>
<dbReference type="GO" id="GO:0005741">
    <property type="term" value="C:mitochondrial outer membrane"/>
    <property type="evidence" value="ECO:0007669"/>
    <property type="project" value="TreeGrafter"/>
</dbReference>
<evidence type="ECO:0000256" key="7">
    <source>
        <dbReference type="SAM" id="Phobius"/>
    </source>
</evidence>
<dbReference type="InterPro" id="IPR026298">
    <property type="entry name" value="Bcl-2_fam"/>
</dbReference>
<dbReference type="PANTHER" id="PTHR11256">
    <property type="entry name" value="BCL-2 RELATED"/>
    <property type="match status" value="1"/>
</dbReference>
<evidence type="ECO:0000313" key="10">
    <source>
        <dbReference type="Proteomes" id="UP001347796"/>
    </source>
</evidence>
<dbReference type="GO" id="GO:0008630">
    <property type="term" value="P:intrinsic apoptotic signaling pathway in response to DNA damage"/>
    <property type="evidence" value="ECO:0007669"/>
    <property type="project" value="TreeGrafter"/>
</dbReference>
<dbReference type="CDD" id="cd06845">
    <property type="entry name" value="Bcl-2_like"/>
    <property type="match status" value="1"/>
</dbReference>
<dbReference type="Pfam" id="PF00452">
    <property type="entry name" value="Bcl-2"/>
    <property type="match status" value="1"/>
</dbReference>
<dbReference type="Proteomes" id="UP001347796">
    <property type="component" value="Unassembled WGS sequence"/>
</dbReference>
<dbReference type="Gene3D" id="1.10.437.10">
    <property type="entry name" value="Blc2-like"/>
    <property type="match status" value="1"/>
</dbReference>
<accession>A0AAN8KID7</accession>
<dbReference type="InterPro" id="IPR002475">
    <property type="entry name" value="Bcl2-like"/>
</dbReference>
<keyword evidence="5 7" id="KW-1133">Transmembrane helix</keyword>
<dbReference type="PANTHER" id="PTHR11256:SF48">
    <property type="entry name" value="BCL-2-RELATED OVARIAN KILLER PROTEIN"/>
    <property type="match status" value="1"/>
</dbReference>
<keyword evidence="3 7" id="KW-0812">Transmembrane</keyword>
<comment type="caution">
    <text evidence="9">The sequence shown here is derived from an EMBL/GenBank/DDBJ whole genome shotgun (WGS) entry which is preliminary data.</text>
</comment>
<dbReference type="GO" id="GO:0001836">
    <property type="term" value="P:release of cytochrome c from mitochondria"/>
    <property type="evidence" value="ECO:0007669"/>
    <property type="project" value="TreeGrafter"/>
</dbReference>
<keyword evidence="6 7" id="KW-0472">Membrane</keyword>
<dbReference type="GO" id="GO:0097192">
    <property type="term" value="P:extrinsic apoptotic signaling pathway in absence of ligand"/>
    <property type="evidence" value="ECO:0007669"/>
    <property type="project" value="TreeGrafter"/>
</dbReference>
<proteinExistence type="inferred from homology"/>